<accession>A0A371BXV9</accession>
<dbReference type="EMBL" id="KZ859179">
    <property type="protein sequence ID" value="RDW22662.1"/>
    <property type="molecule type" value="Genomic_DNA"/>
</dbReference>
<dbReference type="AlphaFoldDB" id="A0A371BXV9"/>
<reference evidence="1 2" key="1">
    <citation type="submission" date="2018-07" db="EMBL/GenBank/DDBJ databases">
        <title>Draft Genome Assemblies for Five Robust Yarrowia lipolytica Strains Exhibiting High Lipid Production and Pentose Sugar Utilization and Sugar Alcohol Secretion from Undetoxified Lignocellulosic Biomass Hydrolysates.</title>
        <authorList>
            <consortium name="DOE Joint Genome Institute"/>
            <person name="Walker C."/>
            <person name="Ryu S."/>
            <person name="Na H."/>
            <person name="Zane M."/>
            <person name="LaButti K."/>
            <person name="Lipzen A."/>
            <person name="Haridas S."/>
            <person name="Barry K."/>
            <person name="Grigoriev I.V."/>
            <person name="Quarterman J."/>
            <person name="Slininger P."/>
            <person name="Dien B."/>
            <person name="Trinh C.T."/>
        </authorList>
    </citation>
    <scope>NUCLEOTIDE SEQUENCE [LARGE SCALE GENOMIC DNA]</scope>
    <source>
        <strain evidence="1 2">YB392</strain>
    </source>
</reference>
<name>A0A371BXV9_YARLL</name>
<sequence length="134" mass="15808">MVLDKKVLNGDLHILFQPNKDEVEEAVEMMLQDHESLPLLTFSLKVMKSARVFSLSHLTRVVMAHLRSYATSYSMQKQLVKIARDCQKKRPKWVANGATDNLQTFEMFRRRFYTRWTWYNRGTLVEREKVTLAA</sequence>
<dbReference type="Proteomes" id="UP000256601">
    <property type="component" value="Unassembled WGS sequence"/>
</dbReference>
<evidence type="ECO:0000313" key="2">
    <source>
        <dbReference type="Proteomes" id="UP000256601"/>
    </source>
</evidence>
<proteinExistence type="predicted"/>
<organism evidence="1 2">
    <name type="scientific">Yarrowia lipolytica</name>
    <name type="common">Candida lipolytica</name>
    <dbReference type="NCBI Taxonomy" id="4952"/>
    <lineage>
        <taxon>Eukaryota</taxon>
        <taxon>Fungi</taxon>
        <taxon>Dikarya</taxon>
        <taxon>Ascomycota</taxon>
        <taxon>Saccharomycotina</taxon>
        <taxon>Dipodascomycetes</taxon>
        <taxon>Dipodascales</taxon>
        <taxon>Dipodascales incertae sedis</taxon>
        <taxon>Yarrowia</taxon>
    </lineage>
</organism>
<evidence type="ECO:0000313" key="1">
    <source>
        <dbReference type="EMBL" id="RDW22662.1"/>
    </source>
</evidence>
<protein>
    <submittedName>
        <fullName evidence="1">Uncharacterized protein</fullName>
    </submittedName>
</protein>
<gene>
    <name evidence="1" type="ORF">B0I71DRAFT_143694</name>
</gene>